<keyword evidence="4" id="KW-1185">Reference proteome</keyword>
<dbReference type="Gene3D" id="3.30.300.30">
    <property type="match status" value="1"/>
</dbReference>
<dbReference type="PANTHER" id="PTHR43767">
    <property type="entry name" value="LONG-CHAIN-FATTY-ACID--COA LIGASE"/>
    <property type="match status" value="1"/>
</dbReference>
<dbReference type="Pfam" id="PF13193">
    <property type="entry name" value="AMP-binding_C"/>
    <property type="match status" value="1"/>
</dbReference>
<dbReference type="RefSeq" id="WP_307690693.1">
    <property type="nucleotide sequence ID" value="NZ_JAUSRO010000009.1"/>
</dbReference>
<gene>
    <name evidence="3" type="ORF">J2W36_003173</name>
</gene>
<evidence type="ECO:0000259" key="2">
    <source>
        <dbReference type="Pfam" id="PF13193"/>
    </source>
</evidence>
<dbReference type="EC" id="6.2.1.-" evidence="3"/>
<comment type="caution">
    <text evidence="3">The sequence shown here is derived from an EMBL/GenBank/DDBJ whole genome shotgun (WGS) entry which is preliminary data.</text>
</comment>
<dbReference type="PROSITE" id="PS00455">
    <property type="entry name" value="AMP_BINDING"/>
    <property type="match status" value="1"/>
</dbReference>
<sequence>MPHDTPAPHTVALAEPLRLLHAALRDAAAAHPAVVAYIDGERHFSFAAMDAASERLATALLALGLARGDRIAVLAPNQIEWLQLFFAAARIGVSVVALSPRYRDAEIEFMLADSQVKAVFTARQVDGFDFLPMLERIAGNVPELHHRVAIDSDAFGAMVDTHVDPDALARATAAMTPDDLAMVIYTSGTTGRPKGCALTHASLLAAASGQARHTRIRPGDLVQLANPFNHVGGITCGILAQLLAGGSCELVPVFKAKTVLDMIRRHPPALLVGVPTMLTLLLMHPESPEVDLGSVRLVITGGSNVDATLLAQLQRRMPQATIMNLYGLSESSGALVMTPWQCSDDDLMQSIGTTLDGAAVRVTGPDGHVLAPGEIGELQFKGLGLTGDYIGAAAGQRAFEGGWLHTGDLGAVDARGFITLKGRMKDMYIQGGFNVYPAEVEALIATHPAVVMVAGVGVPDPVLGEVGRYYVVAKEGSGLNATDVLAHCAGRIADYKLPREVVLRTELPLTPAGKIHKAQLRAESTKP</sequence>
<dbReference type="InterPro" id="IPR050237">
    <property type="entry name" value="ATP-dep_AMP-bd_enzyme"/>
</dbReference>
<evidence type="ECO:0000259" key="1">
    <source>
        <dbReference type="Pfam" id="PF00501"/>
    </source>
</evidence>
<evidence type="ECO:0000313" key="4">
    <source>
        <dbReference type="Proteomes" id="UP001226867"/>
    </source>
</evidence>
<proteinExistence type="predicted"/>
<accession>A0ABT9SC14</accession>
<name>A0ABT9SC14_9BURK</name>
<dbReference type="InterPro" id="IPR020845">
    <property type="entry name" value="AMP-binding_CS"/>
</dbReference>
<dbReference type="InterPro" id="IPR045851">
    <property type="entry name" value="AMP-bd_C_sf"/>
</dbReference>
<protein>
    <submittedName>
        <fullName evidence="3">Fatty-acyl-CoA synthase</fullName>
        <ecNumber evidence="3">6.2.1.-</ecNumber>
    </submittedName>
</protein>
<dbReference type="InterPro" id="IPR000873">
    <property type="entry name" value="AMP-dep_synth/lig_dom"/>
</dbReference>
<dbReference type="GO" id="GO:0016874">
    <property type="term" value="F:ligase activity"/>
    <property type="evidence" value="ECO:0007669"/>
    <property type="project" value="UniProtKB-KW"/>
</dbReference>
<dbReference type="SUPFAM" id="SSF56801">
    <property type="entry name" value="Acetyl-CoA synthetase-like"/>
    <property type="match status" value="1"/>
</dbReference>
<dbReference type="InterPro" id="IPR025110">
    <property type="entry name" value="AMP-bd_C"/>
</dbReference>
<organism evidence="3 4">
    <name type="scientific">Variovorax ginsengisoli</name>
    <dbReference type="NCBI Taxonomy" id="363844"/>
    <lineage>
        <taxon>Bacteria</taxon>
        <taxon>Pseudomonadati</taxon>
        <taxon>Pseudomonadota</taxon>
        <taxon>Betaproteobacteria</taxon>
        <taxon>Burkholderiales</taxon>
        <taxon>Comamonadaceae</taxon>
        <taxon>Variovorax</taxon>
    </lineage>
</organism>
<dbReference type="Proteomes" id="UP001226867">
    <property type="component" value="Unassembled WGS sequence"/>
</dbReference>
<feature type="domain" description="AMP-binding enzyme C-terminal" evidence="2">
    <location>
        <begin position="439"/>
        <end position="514"/>
    </location>
</feature>
<dbReference type="Gene3D" id="3.40.50.12780">
    <property type="entry name" value="N-terminal domain of ligase-like"/>
    <property type="match status" value="1"/>
</dbReference>
<feature type="domain" description="AMP-dependent synthetase/ligase" evidence="1">
    <location>
        <begin position="25"/>
        <end position="389"/>
    </location>
</feature>
<reference evidence="3 4" key="1">
    <citation type="submission" date="2023-07" db="EMBL/GenBank/DDBJ databases">
        <title>Sorghum-associated microbial communities from plants grown in Nebraska, USA.</title>
        <authorList>
            <person name="Schachtman D."/>
        </authorList>
    </citation>
    <scope>NUCLEOTIDE SEQUENCE [LARGE SCALE GENOMIC DNA]</scope>
    <source>
        <strain evidence="3 4">DS1607</strain>
    </source>
</reference>
<dbReference type="PANTHER" id="PTHR43767:SF10">
    <property type="entry name" value="SURFACTIN SYNTHASE SUBUNIT 1"/>
    <property type="match status" value="1"/>
</dbReference>
<evidence type="ECO:0000313" key="3">
    <source>
        <dbReference type="EMBL" id="MDP9900907.1"/>
    </source>
</evidence>
<keyword evidence="3" id="KW-0436">Ligase</keyword>
<dbReference type="EMBL" id="JAUSRO010000009">
    <property type="protein sequence ID" value="MDP9900907.1"/>
    <property type="molecule type" value="Genomic_DNA"/>
</dbReference>
<dbReference type="InterPro" id="IPR042099">
    <property type="entry name" value="ANL_N_sf"/>
</dbReference>
<dbReference type="Pfam" id="PF00501">
    <property type="entry name" value="AMP-binding"/>
    <property type="match status" value="1"/>
</dbReference>